<dbReference type="EMBL" id="CP001678">
    <property type="protein sequence ID" value="ACT59820.1"/>
    <property type="molecule type" value="Genomic_DNA"/>
</dbReference>
<name>C6XLY8_HIRBI</name>
<keyword evidence="4" id="KW-1185">Reference proteome</keyword>
<accession>C6XLY8</accession>
<keyword evidence="1" id="KW-0408">Iron</keyword>
<dbReference type="SMART" id="SM00899">
    <property type="entry name" value="FeoA"/>
    <property type="match status" value="1"/>
</dbReference>
<dbReference type="HOGENOM" id="CLU_150646_1_1_5"/>
<evidence type="ECO:0000256" key="1">
    <source>
        <dbReference type="ARBA" id="ARBA00023004"/>
    </source>
</evidence>
<sequence>MTLNELKKGAVARVAGFSENESGQSTVSKLREIGFAEGDEVELLYTGLFGGTPLSFRLNRTMIALRKGEASLIKIIPENKAAA</sequence>
<dbReference type="OrthoDB" id="7173531at2"/>
<dbReference type="KEGG" id="hba:Hbal_2139"/>
<dbReference type="InterPro" id="IPR008988">
    <property type="entry name" value="Transcriptional_repressor_C"/>
</dbReference>
<protein>
    <submittedName>
        <fullName evidence="3">FeoA family protein</fullName>
    </submittedName>
</protein>
<evidence type="ECO:0000259" key="2">
    <source>
        <dbReference type="SMART" id="SM00899"/>
    </source>
</evidence>
<dbReference type="InterPro" id="IPR007167">
    <property type="entry name" value="Fe-transptr_FeoA-like"/>
</dbReference>
<dbReference type="SUPFAM" id="SSF50037">
    <property type="entry name" value="C-terminal domain of transcriptional repressors"/>
    <property type="match status" value="1"/>
</dbReference>
<dbReference type="Pfam" id="PF04023">
    <property type="entry name" value="FeoA"/>
    <property type="match status" value="1"/>
</dbReference>
<dbReference type="Gene3D" id="2.30.30.90">
    <property type="match status" value="1"/>
</dbReference>
<dbReference type="GO" id="GO:0046914">
    <property type="term" value="F:transition metal ion binding"/>
    <property type="evidence" value="ECO:0007669"/>
    <property type="project" value="InterPro"/>
</dbReference>
<dbReference type="InterPro" id="IPR038157">
    <property type="entry name" value="FeoA_core_dom"/>
</dbReference>
<gene>
    <name evidence="3" type="ordered locus">Hbal_2139</name>
</gene>
<evidence type="ECO:0000313" key="3">
    <source>
        <dbReference type="EMBL" id="ACT59820.1"/>
    </source>
</evidence>
<dbReference type="Proteomes" id="UP000002745">
    <property type="component" value="Chromosome"/>
</dbReference>
<reference evidence="4" key="1">
    <citation type="journal article" date="2011" name="J. Bacteriol.">
        <title>Genome sequences of eight morphologically diverse alphaproteobacteria.</title>
        <authorList>
            <consortium name="US DOE Joint Genome Institute"/>
            <person name="Brown P.J."/>
            <person name="Kysela D.T."/>
            <person name="Buechlein A."/>
            <person name="Hemmerich C."/>
            <person name="Brun Y.V."/>
        </authorList>
    </citation>
    <scope>NUCLEOTIDE SEQUENCE [LARGE SCALE GENOMIC DNA]</scope>
    <source>
        <strain evidence="4">ATCC 49814 / DSM 5838 / IFAM 1418</strain>
    </source>
</reference>
<dbReference type="AlphaFoldDB" id="C6XLY8"/>
<dbReference type="RefSeq" id="WP_015827970.1">
    <property type="nucleotide sequence ID" value="NC_012982.1"/>
</dbReference>
<proteinExistence type="predicted"/>
<dbReference type="eggNOG" id="COG1918">
    <property type="taxonomic scope" value="Bacteria"/>
</dbReference>
<evidence type="ECO:0000313" key="4">
    <source>
        <dbReference type="Proteomes" id="UP000002745"/>
    </source>
</evidence>
<feature type="domain" description="Ferrous iron transporter FeoA-like" evidence="2">
    <location>
        <begin position="1"/>
        <end position="77"/>
    </location>
</feature>
<organism evidence="3 4">
    <name type="scientific">Hirschia baltica (strain ATCC 49814 / DSM 5838 / IFAM 1418)</name>
    <dbReference type="NCBI Taxonomy" id="582402"/>
    <lineage>
        <taxon>Bacteria</taxon>
        <taxon>Pseudomonadati</taxon>
        <taxon>Pseudomonadota</taxon>
        <taxon>Alphaproteobacteria</taxon>
        <taxon>Hyphomonadales</taxon>
        <taxon>Hyphomonadaceae</taxon>
        <taxon>Hirschia</taxon>
    </lineage>
</organism>
<dbReference type="STRING" id="582402.Hbal_2139"/>